<organism evidence="3 4">
    <name type="scientific">Novosphingobium umbonatum</name>
    <dbReference type="NCBI Taxonomy" id="1908524"/>
    <lineage>
        <taxon>Bacteria</taxon>
        <taxon>Pseudomonadati</taxon>
        <taxon>Pseudomonadota</taxon>
        <taxon>Alphaproteobacteria</taxon>
        <taxon>Sphingomonadales</taxon>
        <taxon>Sphingomonadaceae</taxon>
        <taxon>Novosphingobium</taxon>
    </lineage>
</organism>
<dbReference type="Gene3D" id="1.25.40.10">
    <property type="entry name" value="Tetratricopeptide repeat domain"/>
    <property type="match status" value="3"/>
</dbReference>
<evidence type="ECO:0000313" key="3">
    <source>
        <dbReference type="EMBL" id="RVU07674.1"/>
    </source>
</evidence>
<keyword evidence="2" id="KW-0802">TPR repeat</keyword>
<dbReference type="InterPro" id="IPR026634">
    <property type="entry name" value="TPST-like"/>
</dbReference>
<sequence>MASSSDVLDKTAEVSGSLDMALAHAGRLLAQDPALALAQADEILAAIAHPQAQLIKGQALRLLGRLPEAQAVLQPLTQDQPRAAGPACELGLTLAGLGDAEGAIHHLRRAVALRDDLGRAWSVLAGLLRAAGEDQEATKAEMGAVRASTRDPQLIEAAIAMGEARFETAEPILKARLAAKPDDIAATRMMGELAWRMGQLDEAITYLLRTLELAPGFAAAREFLVRLLSQANRLPEALDHAAILSAQTPQNADNALLLASMMVLKGNQQEAKAIYEDLLRQYPDQPRIWMNLGHVQKTLGDQPAAIAAYRHAIAQSPTLGEAWWSLANLKTVKFPPEDRAAMLAAIEQGPALEDLLHLHFALGKALEDAGIYADSFAHYDQGNRLRRPEVLYDADETHLDAAEHAALFTAPFYAPRLSEGGCTAPDPIFVLGLPRSGSTLVEQILSSHSQIEGTHELPEMMMLTGRLKARVDQGEFASYSDLLRSLSPADRTRLGEEYIERTRIHRSSDRPYFIDKMPNNWQNTGLIHLILPRAKIIDARRHPMGCCFSGWKQHFARGQAFTYDLGEIGRYYRDYVAQMAAFDAQMPGVVHRVIYEEMVADTQAQVASLLAYVGVEFEEECLAFWRNKRAVRTASSEQVRQPIYRDGLEQWTHFNEWLSPLRDALGPVVEAFPAPPADWAEHLGLIG</sequence>
<evidence type="ECO:0000256" key="1">
    <source>
        <dbReference type="ARBA" id="ARBA00022679"/>
    </source>
</evidence>
<keyword evidence="1 3" id="KW-0808">Transferase</keyword>
<reference evidence="3 4" key="1">
    <citation type="submission" date="2019-01" db="EMBL/GenBank/DDBJ databases">
        <authorList>
            <person name="Chen W.-M."/>
        </authorList>
    </citation>
    <scope>NUCLEOTIDE SEQUENCE [LARGE SCALE GENOMIC DNA]</scope>
    <source>
        <strain evidence="3 4">FSY-9</strain>
    </source>
</reference>
<feature type="repeat" description="TPR" evidence="2">
    <location>
        <begin position="286"/>
        <end position="319"/>
    </location>
</feature>
<dbReference type="PANTHER" id="PTHR12788:SF10">
    <property type="entry name" value="PROTEIN-TYROSINE SULFOTRANSFERASE"/>
    <property type="match status" value="1"/>
</dbReference>
<evidence type="ECO:0000313" key="4">
    <source>
        <dbReference type="Proteomes" id="UP000282837"/>
    </source>
</evidence>
<dbReference type="PROSITE" id="PS50005">
    <property type="entry name" value="TPR"/>
    <property type="match status" value="2"/>
</dbReference>
<accession>A0A437NCJ2</accession>
<feature type="repeat" description="TPR" evidence="2">
    <location>
        <begin position="184"/>
        <end position="217"/>
    </location>
</feature>
<dbReference type="Pfam" id="PF13432">
    <property type="entry name" value="TPR_16"/>
    <property type="match status" value="3"/>
</dbReference>
<dbReference type="EMBL" id="SACO01000001">
    <property type="protein sequence ID" value="RVU07674.1"/>
    <property type="molecule type" value="Genomic_DNA"/>
</dbReference>
<dbReference type="RefSeq" id="WP_127705255.1">
    <property type="nucleotide sequence ID" value="NZ_SACO01000001.1"/>
</dbReference>
<dbReference type="SMART" id="SM00028">
    <property type="entry name" value="TPR"/>
    <property type="match status" value="3"/>
</dbReference>
<dbReference type="OrthoDB" id="9800698at2"/>
<dbReference type="PANTHER" id="PTHR12788">
    <property type="entry name" value="PROTEIN-TYROSINE SULFOTRANSFERASE 2"/>
    <property type="match status" value="1"/>
</dbReference>
<dbReference type="InterPro" id="IPR019734">
    <property type="entry name" value="TPR_rpt"/>
</dbReference>
<dbReference type="Gene3D" id="3.40.50.300">
    <property type="entry name" value="P-loop containing nucleotide triphosphate hydrolases"/>
    <property type="match status" value="1"/>
</dbReference>
<dbReference type="SUPFAM" id="SSF52540">
    <property type="entry name" value="P-loop containing nucleoside triphosphate hydrolases"/>
    <property type="match status" value="1"/>
</dbReference>
<comment type="caution">
    <text evidence="3">The sequence shown here is derived from an EMBL/GenBank/DDBJ whole genome shotgun (WGS) entry which is preliminary data.</text>
</comment>
<dbReference type="GO" id="GO:0008476">
    <property type="term" value="F:protein-tyrosine sulfotransferase activity"/>
    <property type="evidence" value="ECO:0007669"/>
    <property type="project" value="InterPro"/>
</dbReference>
<evidence type="ECO:0000256" key="2">
    <source>
        <dbReference type="PROSITE-ProRule" id="PRU00339"/>
    </source>
</evidence>
<dbReference type="InterPro" id="IPR027417">
    <property type="entry name" value="P-loop_NTPase"/>
</dbReference>
<gene>
    <name evidence="3" type="ORF">EOE18_00885</name>
</gene>
<dbReference type="Pfam" id="PF13469">
    <property type="entry name" value="Sulfotransfer_3"/>
    <property type="match status" value="1"/>
</dbReference>
<dbReference type="Proteomes" id="UP000282837">
    <property type="component" value="Unassembled WGS sequence"/>
</dbReference>
<dbReference type="InterPro" id="IPR011990">
    <property type="entry name" value="TPR-like_helical_dom_sf"/>
</dbReference>
<keyword evidence="4" id="KW-1185">Reference proteome</keyword>
<name>A0A437NCJ2_9SPHN</name>
<dbReference type="AlphaFoldDB" id="A0A437NCJ2"/>
<protein>
    <submittedName>
        <fullName evidence="3">Sulfotransferase family protein</fullName>
    </submittedName>
</protein>
<dbReference type="SUPFAM" id="SSF48452">
    <property type="entry name" value="TPR-like"/>
    <property type="match status" value="2"/>
</dbReference>
<proteinExistence type="predicted"/>